<dbReference type="EMBL" id="JANUGP010000049">
    <property type="protein sequence ID" value="MCS0606272.1"/>
    <property type="molecule type" value="Genomic_DNA"/>
</dbReference>
<organism evidence="2 3">
    <name type="scientific">Streptomyces pyxinicus</name>
    <dbReference type="NCBI Taxonomy" id="2970331"/>
    <lineage>
        <taxon>Bacteria</taxon>
        <taxon>Bacillati</taxon>
        <taxon>Actinomycetota</taxon>
        <taxon>Actinomycetes</taxon>
        <taxon>Kitasatosporales</taxon>
        <taxon>Streptomycetaceae</taxon>
        <taxon>Streptomyces</taxon>
    </lineage>
</organism>
<dbReference type="PANTHER" id="PTHR33627">
    <property type="entry name" value="TRANSPOSASE"/>
    <property type="match status" value="1"/>
</dbReference>
<evidence type="ECO:0000313" key="2">
    <source>
        <dbReference type="EMBL" id="MCS0606272.1"/>
    </source>
</evidence>
<feature type="domain" description="Transposase IS701-like DDE" evidence="1">
    <location>
        <begin position="19"/>
        <end position="282"/>
    </location>
</feature>
<dbReference type="Proteomes" id="UP001205612">
    <property type="component" value="Unassembled WGS sequence"/>
</dbReference>
<evidence type="ECO:0000259" key="1">
    <source>
        <dbReference type="Pfam" id="PF13546"/>
    </source>
</evidence>
<dbReference type="InterPro" id="IPR039365">
    <property type="entry name" value="IS701-like"/>
</dbReference>
<accession>A0ABT2BCV1</accession>
<dbReference type="PANTHER" id="PTHR33627:SF1">
    <property type="entry name" value="TRANSPOSASE"/>
    <property type="match status" value="1"/>
</dbReference>
<keyword evidence="3" id="KW-1185">Reference proteome</keyword>
<dbReference type="RefSeq" id="WP_258783632.1">
    <property type="nucleotide sequence ID" value="NZ_JANUGP010000049.1"/>
</dbReference>
<name>A0ABT2BCV1_9ACTN</name>
<dbReference type="Pfam" id="PF13546">
    <property type="entry name" value="DDE_5"/>
    <property type="match status" value="1"/>
</dbReference>
<gene>
    <name evidence="2" type="ORF">NX794_34440</name>
</gene>
<dbReference type="SUPFAM" id="SSF53098">
    <property type="entry name" value="Ribonuclease H-like"/>
    <property type="match status" value="1"/>
</dbReference>
<dbReference type="InterPro" id="IPR038721">
    <property type="entry name" value="IS701-like_DDE_dom"/>
</dbReference>
<reference evidence="2 3" key="1">
    <citation type="submission" date="2022-08" db="EMBL/GenBank/DDBJ databases">
        <authorList>
            <person name="Somphong A."/>
            <person name="Phongsopitanun W."/>
        </authorList>
    </citation>
    <scope>NUCLEOTIDE SEQUENCE [LARGE SCALE GENOMIC DNA]</scope>
    <source>
        <strain evidence="2 3">LP11</strain>
    </source>
</reference>
<sequence length="402" mass="44611">MRADELAAFRDRLEEFAGEMFKPLARADQRVKGGLYLRGLLLDGRRKSMQPMAGRLGVDHQQLQQFMTTSTWPVESVRARLARRAVAVVRPQVWVVDDTGFLKDGVSSPGVARQYSGTLGKVGNCQIGVSVHAASDTASCPLSWRLFLPRCWDGPDAASRRARCRIPDTERHRPKWQLALEMLDELAALRLRPAVLVADAGYGANAEFRHALEERGLAYALQVKGELTAHSASAEPFRPPYGGLGPRPLPRYRTRAVSLRDHVLAAGAGRAVTVTWRKGSKAALASRFVFLRVRLAGRRPKPAADGVIGLVHLIAQWPEGEAEPVKYWISNLPADIPARDLVRLAKSRWRIEHDYRELKAGLGLAHFEGRSFVGWQRHVTLVTAAHLFLTEQRTCPKAPARA</sequence>
<proteinExistence type="predicted"/>
<comment type="caution">
    <text evidence="2">The sequence shown here is derived from an EMBL/GenBank/DDBJ whole genome shotgun (WGS) entry which is preliminary data.</text>
</comment>
<protein>
    <submittedName>
        <fullName evidence="2">IS701 family transposase</fullName>
    </submittedName>
</protein>
<dbReference type="InterPro" id="IPR012337">
    <property type="entry name" value="RNaseH-like_sf"/>
</dbReference>
<evidence type="ECO:0000313" key="3">
    <source>
        <dbReference type="Proteomes" id="UP001205612"/>
    </source>
</evidence>
<dbReference type="NCBIfam" id="NF033540">
    <property type="entry name" value="transpos_IS701"/>
    <property type="match status" value="1"/>
</dbReference>